<reference evidence="2" key="1">
    <citation type="journal article" date="2013" name="Nat. Commun.">
        <title>Whole-genome sequencing of Oryza brachyantha reveals mechanisms underlying Oryza genome evolution.</title>
        <authorList>
            <person name="Chen J."/>
            <person name="Huang Q."/>
            <person name="Gao D."/>
            <person name="Wang J."/>
            <person name="Lang Y."/>
            <person name="Liu T."/>
            <person name="Li B."/>
            <person name="Bai Z."/>
            <person name="Luis Goicoechea J."/>
            <person name="Liang C."/>
            <person name="Chen C."/>
            <person name="Zhang W."/>
            <person name="Sun S."/>
            <person name="Liao Y."/>
            <person name="Zhang X."/>
            <person name="Yang L."/>
            <person name="Song C."/>
            <person name="Wang M."/>
            <person name="Shi J."/>
            <person name="Liu G."/>
            <person name="Liu J."/>
            <person name="Zhou H."/>
            <person name="Zhou W."/>
            <person name="Yu Q."/>
            <person name="An N."/>
            <person name="Chen Y."/>
            <person name="Cai Q."/>
            <person name="Wang B."/>
            <person name="Liu B."/>
            <person name="Min J."/>
            <person name="Huang Y."/>
            <person name="Wu H."/>
            <person name="Li Z."/>
            <person name="Zhang Y."/>
            <person name="Yin Y."/>
            <person name="Song W."/>
            <person name="Jiang J."/>
            <person name="Jackson S.A."/>
            <person name="Wing R.A."/>
            <person name="Wang J."/>
            <person name="Chen M."/>
        </authorList>
    </citation>
    <scope>NUCLEOTIDE SEQUENCE [LARGE SCALE GENOMIC DNA]</scope>
    <source>
        <strain evidence="2">cv. IRGC 101232</strain>
    </source>
</reference>
<name>J3MDR5_ORYBR</name>
<evidence type="ECO:0000256" key="1">
    <source>
        <dbReference type="SAM" id="MobiDB-lite"/>
    </source>
</evidence>
<sequence>MCNGRGVTAWATAAGVRRRATGELAWGHDAGRQASMRQGAAASGGREWGSGTGWPSPPGDGTATPGLHLKQKLDFSKQRREKNPASYFLDAK</sequence>
<evidence type="ECO:0000313" key="2">
    <source>
        <dbReference type="EnsemblPlants" id="OB06G21590.1"/>
    </source>
</evidence>
<accession>J3MDR5</accession>
<dbReference type="HOGENOM" id="CLU_2416831_0_0_1"/>
<dbReference type="Proteomes" id="UP000006038">
    <property type="component" value="Chromosome 6"/>
</dbReference>
<dbReference type="EnsemblPlants" id="OB06G21590.1">
    <property type="protein sequence ID" value="OB06G21590.1"/>
    <property type="gene ID" value="OB06G21590"/>
</dbReference>
<evidence type="ECO:0000313" key="3">
    <source>
        <dbReference type="Proteomes" id="UP000006038"/>
    </source>
</evidence>
<keyword evidence="3" id="KW-1185">Reference proteome</keyword>
<proteinExistence type="predicted"/>
<organism evidence="2">
    <name type="scientific">Oryza brachyantha</name>
    <name type="common">malo sina</name>
    <dbReference type="NCBI Taxonomy" id="4533"/>
    <lineage>
        <taxon>Eukaryota</taxon>
        <taxon>Viridiplantae</taxon>
        <taxon>Streptophyta</taxon>
        <taxon>Embryophyta</taxon>
        <taxon>Tracheophyta</taxon>
        <taxon>Spermatophyta</taxon>
        <taxon>Magnoliopsida</taxon>
        <taxon>Liliopsida</taxon>
        <taxon>Poales</taxon>
        <taxon>Poaceae</taxon>
        <taxon>BOP clade</taxon>
        <taxon>Oryzoideae</taxon>
        <taxon>Oryzeae</taxon>
        <taxon>Oryzinae</taxon>
        <taxon>Oryza</taxon>
    </lineage>
</organism>
<dbReference type="Gramene" id="OB06G21590.1">
    <property type="protein sequence ID" value="OB06G21590.1"/>
    <property type="gene ID" value="OB06G21590"/>
</dbReference>
<dbReference type="AlphaFoldDB" id="J3MDR5"/>
<feature type="compositionally biased region" description="Basic and acidic residues" evidence="1">
    <location>
        <begin position="73"/>
        <end position="83"/>
    </location>
</feature>
<reference evidence="2" key="2">
    <citation type="submission" date="2013-04" db="UniProtKB">
        <authorList>
            <consortium name="EnsemblPlants"/>
        </authorList>
    </citation>
    <scope>IDENTIFICATION</scope>
</reference>
<feature type="region of interest" description="Disordered" evidence="1">
    <location>
        <begin position="28"/>
        <end position="67"/>
    </location>
</feature>
<protein>
    <submittedName>
        <fullName evidence="2">Uncharacterized protein</fullName>
    </submittedName>
</protein>
<feature type="region of interest" description="Disordered" evidence="1">
    <location>
        <begin position="73"/>
        <end position="92"/>
    </location>
</feature>